<reference evidence="1 2" key="1">
    <citation type="submission" date="2016-05" db="EMBL/GenBank/DDBJ databases">
        <title>Single-cell genome of chain-forming Candidatus Thiomargarita nelsonii and comparison to other large sulfur-oxidizing bacteria.</title>
        <authorList>
            <person name="Winkel M."/>
            <person name="Salman V."/>
            <person name="Woyke T."/>
            <person name="Schulz-Vogt H."/>
            <person name="Richter M."/>
            <person name="Flood B."/>
            <person name="Bailey J."/>
            <person name="Amann R."/>
            <person name="Mussmann M."/>
        </authorList>
    </citation>
    <scope>NUCLEOTIDE SEQUENCE [LARGE SCALE GENOMIC DNA]</scope>
    <source>
        <strain evidence="1 2">THI036</strain>
    </source>
</reference>
<keyword evidence="2" id="KW-1185">Reference proteome</keyword>
<dbReference type="EMBL" id="LUTY01003037">
    <property type="protein sequence ID" value="OAD18899.1"/>
    <property type="molecule type" value="Genomic_DNA"/>
</dbReference>
<gene>
    <name evidence="1" type="ORF">THIOM_005495</name>
</gene>
<dbReference type="AlphaFoldDB" id="A0A176RT50"/>
<name>A0A176RT50_9GAMM</name>
<evidence type="ECO:0000313" key="1">
    <source>
        <dbReference type="EMBL" id="OAD18899.1"/>
    </source>
</evidence>
<protein>
    <submittedName>
        <fullName evidence="1">Uncharacterized protein</fullName>
    </submittedName>
</protein>
<dbReference type="Proteomes" id="UP000076962">
    <property type="component" value="Unassembled WGS sequence"/>
</dbReference>
<comment type="caution">
    <text evidence="1">The sequence shown here is derived from an EMBL/GenBank/DDBJ whole genome shotgun (WGS) entry which is preliminary data.</text>
</comment>
<proteinExistence type="predicted"/>
<sequence>MNGIINSIRNGHEITSRFYNHKSQNKTCQVKTKPGRSKAQPELAKDFDLAGFVFNLPGLVLTFI</sequence>
<organism evidence="1 2">
    <name type="scientific">Candidatus Thiomargarita nelsonii</name>
    <dbReference type="NCBI Taxonomy" id="1003181"/>
    <lineage>
        <taxon>Bacteria</taxon>
        <taxon>Pseudomonadati</taxon>
        <taxon>Pseudomonadota</taxon>
        <taxon>Gammaproteobacteria</taxon>
        <taxon>Thiotrichales</taxon>
        <taxon>Thiotrichaceae</taxon>
        <taxon>Thiomargarita</taxon>
    </lineage>
</organism>
<accession>A0A176RT50</accession>
<evidence type="ECO:0000313" key="2">
    <source>
        <dbReference type="Proteomes" id="UP000076962"/>
    </source>
</evidence>